<name>A0A6A6U1G0_9PEZI</name>
<gene>
    <name evidence="1" type="ORF">BT63DRAFT_418113</name>
</gene>
<dbReference type="Proteomes" id="UP000799302">
    <property type="component" value="Unassembled WGS sequence"/>
</dbReference>
<dbReference type="OrthoDB" id="4669781at2759"/>
<dbReference type="EMBL" id="MU004242">
    <property type="protein sequence ID" value="KAF2664774.1"/>
    <property type="molecule type" value="Genomic_DNA"/>
</dbReference>
<accession>A0A6A6U1G0</accession>
<evidence type="ECO:0000313" key="2">
    <source>
        <dbReference type="Proteomes" id="UP000799302"/>
    </source>
</evidence>
<protein>
    <submittedName>
        <fullName evidence="1">Uncharacterized protein</fullName>
    </submittedName>
</protein>
<dbReference type="AlphaFoldDB" id="A0A6A6U1G0"/>
<organism evidence="1 2">
    <name type="scientific">Microthyrium microscopicum</name>
    <dbReference type="NCBI Taxonomy" id="703497"/>
    <lineage>
        <taxon>Eukaryota</taxon>
        <taxon>Fungi</taxon>
        <taxon>Dikarya</taxon>
        <taxon>Ascomycota</taxon>
        <taxon>Pezizomycotina</taxon>
        <taxon>Dothideomycetes</taxon>
        <taxon>Dothideomycetes incertae sedis</taxon>
        <taxon>Microthyriales</taxon>
        <taxon>Microthyriaceae</taxon>
        <taxon>Microthyrium</taxon>
    </lineage>
</organism>
<evidence type="ECO:0000313" key="1">
    <source>
        <dbReference type="EMBL" id="KAF2664774.1"/>
    </source>
</evidence>
<reference evidence="1" key="1">
    <citation type="journal article" date="2020" name="Stud. Mycol.">
        <title>101 Dothideomycetes genomes: a test case for predicting lifestyles and emergence of pathogens.</title>
        <authorList>
            <person name="Haridas S."/>
            <person name="Albert R."/>
            <person name="Binder M."/>
            <person name="Bloem J."/>
            <person name="Labutti K."/>
            <person name="Salamov A."/>
            <person name="Andreopoulos B."/>
            <person name="Baker S."/>
            <person name="Barry K."/>
            <person name="Bills G."/>
            <person name="Bluhm B."/>
            <person name="Cannon C."/>
            <person name="Castanera R."/>
            <person name="Culley D."/>
            <person name="Daum C."/>
            <person name="Ezra D."/>
            <person name="Gonzalez J."/>
            <person name="Henrissat B."/>
            <person name="Kuo A."/>
            <person name="Liang C."/>
            <person name="Lipzen A."/>
            <person name="Lutzoni F."/>
            <person name="Magnuson J."/>
            <person name="Mondo S."/>
            <person name="Nolan M."/>
            <person name="Ohm R."/>
            <person name="Pangilinan J."/>
            <person name="Park H.-J."/>
            <person name="Ramirez L."/>
            <person name="Alfaro M."/>
            <person name="Sun H."/>
            <person name="Tritt A."/>
            <person name="Yoshinaga Y."/>
            <person name="Zwiers L.-H."/>
            <person name="Turgeon B."/>
            <person name="Goodwin S."/>
            <person name="Spatafora J."/>
            <person name="Crous P."/>
            <person name="Grigoriev I."/>
        </authorList>
    </citation>
    <scope>NUCLEOTIDE SEQUENCE</scope>
    <source>
        <strain evidence="1">CBS 115976</strain>
    </source>
</reference>
<sequence length="302" mass="33968">MPNTMVSADATAHRKFIKPFLTLSLDDFLAQHADSAILSLEVGGRRAQIREIGFLLCPSITHLRQTDKQRRAYLVPDGTFGAFIQEASIESFSIPVLRMAPEHIGKKRERYKHGKATPVEATEVEATAEATILQALENLKAGRTNLIVLTFGGREEMIWLQKCCPRLLKLVSAWADLSDFVTQASGHKLRGLYDSCLSLGITEHRTVRRNKRHSAGNDGIRNFALLTALLHREPDSKMKVYPTAGGKRPLFRRRPYPEQRYPLTAKIEAQHGTALPYELRNAEMVLAYLQKVLPKDGWEKNG</sequence>
<proteinExistence type="predicted"/>
<keyword evidence="2" id="KW-1185">Reference proteome</keyword>